<comment type="caution">
    <text evidence="1">The sequence shown here is derived from an EMBL/GenBank/DDBJ whole genome shotgun (WGS) entry which is preliminary data.</text>
</comment>
<organism evidence="1 2">
    <name type="scientific">Hypsizygus marmoreus</name>
    <name type="common">White beech mushroom</name>
    <name type="synonym">Agaricus marmoreus</name>
    <dbReference type="NCBI Taxonomy" id="39966"/>
    <lineage>
        <taxon>Eukaryota</taxon>
        <taxon>Fungi</taxon>
        <taxon>Dikarya</taxon>
        <taxon>Basidiomycota</taxon>
        <taxon>Agaricomycotina</taxon>
        <taxon>Agaricomycetes</taxon>
        <taxon>Agaricomycetidae</taxon>
        <taxon>Agaricales</taxon>
        <taxon>Tricholomatineae</taxon>
        <taxon>Lyophyllaceae</taxon>
        <taxon>Hypsizygus</taxon>
    </lineage>
</organism>
<sequence>MTDSENVDSILVDDVLLRILSFSDIRSVILASQTNRHLHHLAFSRQVWLALLSDLHARNFVDLMPGQRLHELSTTELVDLVKHMVLGPQSWSASYSSGATLARQFRVKADILHLQEHTVKLLSGGQFCLFSGPSTLGCFDLAQSKVIWSYRGSWTDELWATDLDVQVIEGGRAAVILLGVHVLKEHPENFIELLRLDLVSGATTRLLLQQAPDFVVNISCGNICDDFAVVGLDNSKFNIMVLRISTGSSAVLQMGHECFFDLIPGYFICMQADISPDTFDLTFWSMEMLLDLQSESIVSIRTASPTATLRLGGPILSKYDLAVHPSPFCEASYILWVLIAPNWGDSPSTMHKYHISHSKTTPLSIRPISITKTEDGGAVFTMADEDISYAGYVRALNIDDNVLRIISLSEGTAKGTVLDIPDRGYWVHLSPYSNAIACTTNENIVVNYYE</sequence>
<dbReference type="InterPro" id="IPR036047">
    <property type="entry name" value="F-box-like_dom_sf"/>
</dbReference>
<proteinExistence type="predicted"/>
<reference evidence="1" key="1">
    <citation type="submission" date="2018-04" db="EMBL/GenBank/DDBJ databases">
        <title>Whole genome sequencing of Hypsizygus marmoreus.</title>
        <authorList>
            <person name="Choi I.-G."/>
            <person name="Min B."/>
            <person name="Kim J.-G."/>
            <person name="Kim S."/>
            <person name="Oh Y.-L."/>
            <person name="Kong W.-S."/>
            <person name="Park H."/>
            <person name="Jeong J."/>
            <person name="Song E.-S."/>
        </authorList>
    </citation>
    <scope>NUCLEOTIDE SEQUENCE [LARGE SCALE GENOMIC DNA]</scope>
    <source>
        <strain evidence="1">51987-8</strain>
    </source>
</reference>
<dbReference type="CDD" id="cd09917">
    <property type="entry name" value="F-box_SF"/>
    <property type="match status" value="1"/>
</dbReference>
<protein>
    <recommendedName>
        <fullName evidence="3">F-box domain-containing protein</fullName>
    </recommendedName>
</protein>
<dbReference type="InParanoid" id="A0A369K5M6"/>
<dbReference type="Proteomes" id="UP000076154">
    <property type="component" value="Unassembled WGS sequence"/>
</dbReference>
<dbReference type="OrthoDB" id="2979184at2759"/>
<evidence type="ECO:0008006" key="3">
    <source>
        <dbReference type="Google" id="ProtNLM"/>
    </source>
</evidence>
<dbReference type="SUPFAM" id="SSF81383">
    <property type="entry name" value="F-box domain"/>
    <property type="match status" value="1"/>
</dbReference>
<accession>A0A369K5M6</accession>
<dbReference type="AlphaFoldDB" id="A0A369K5M6"/>
<name>A0A369K5M6_HYPMA</name>
<dbReference type="Gene3D" id="1.20.1280.50">
    <property type="match status" value="1"/>
</dbReference>
<keyword evidence="2" id="KW-1185">Reference proteome</keyword>
<evidence type="ECO:0000313" key="2">
    <source>
        <dbReference type="Proteomes" id="UP000076154"/>
    </source>
</evidence>
<gene>
    <name evidence="1" type="ORF">Hypma_001472</name>
</gene>
<dbReference type="EMBL" id="LUEZ02000012">
    <property type="protein sequence ID" value="RDB28087.1"/>
    <property type="molecule type" value="Genomic_DNA"/>
</dbReference>
<evidence type="ECO:0000313" key="1">
    <source>
        <dbReference type="EMBL" id="RDB28087.1"/>
    </source>
</evidence>